<protein>
    <recommendedName>
        <fullName evidence="3">Medium-chain specific acyl-CoA dehydrogenase, mitochondrial</fullName>
    </recommendedName>
</protein>
<evidence type="ECO:0000256" key="4">
    <source>
        <dbReference type="ARBA" id="ARBA00022630"/>
    </source>
</evidence>
<dbReference type="EMBL" id="CP058529">
    <property type="protein sequence ID" value="QLG26027.1"/>
    <property type="molecule type" value="Genomic_DNA"/>
</dbReference>
<comment type="cofactor">
    <cofactor evidence="1 7">
        <name>FAD</name>
        <dbReference type="ChEBI" id="CHEBI:57692"/>
    </cofactor>
</comment>
<accession>A0A7D5GIA9</accession>
<dbReference type="InterPro" id="IPR013786">
    <property type="entry name" value="AcylCoA_DH/ox_N"/>
</dbReference>
<dbReference type="Gene3D" id="2.40.110.10">
    <property type="entry name" value="Butyryl-CoA Dehydrogenase, subunit A, domain 2"/>
    <property type="match status" value="1"/>
</dbReference>
<evidence type="ECO:0000313" key="11">
    <source>
        <dbReference type="EMBL" id="QLG26027.1"/>
    </source>
</evidence>
<evidence type="ECO:0000256" key="1">
    <source>
        <dbReference type="ARBA" id="ARBA00001974"/>
    </source>
</evidence>
<evidence type="ECO:0000256" key="2">
    <source>
        <dbReference type="ARBA" id="ARBA00009347"/>
    </source>
</evidence>
<evidence type="ECO:0000256" key="7">
    <source>
        <dbReference type="RuleBase" id="RU362125"/>
    </source>
</evidence>
<dbReference type="RefSeq" id="WP_179167602.1">
    <property type="nucleotide sequence ID" value="NZ_CP058529.1"/>
</dbReference>
<dbReference type="InterPro" id="IPR036250">
    <property type="entry name" value="AcylCo_DH-like_C"/>
</dbReference>
<keyword evidence="5 7" id="KW-0274">FAD</keyword>
<keyword evidence="6 7" id="KW-0560">Oxidoreductase</keyword>
<dbReference type="GO" id="GO:0050660">
    <property type="term" value="F:flavin adenine dinucleotide binding"/>
    <property type="evidence" value="ECO:0007669"/>
    <property type="project" value="InterPro"/>
</dbReference>
<dbReference type="OrthoDB" id="275197at2157"/>
<reference evidence="11 12" key="1">
    <citation type="submission" date="2020-07" db="EMBL/GenBank/DDBJ databases">
        <title>Gai3-2, isolated from salt lake.</title>
        <authorList>
            <person name="Cui H."/>
            <person name="Shi X."/>
        </authorList>
    </citation>
    <scope>NUCLEOTIDE SEQUENCE [LARGE SCALE GENOMIC DNA]</scope>
    <source>
        <strain evidence="11 12">Gai3-2</strain>
    </source>
</reference>
<dbReference type="InterPro" id="IPR006089">
    <property type="entry name" value="Acyl-CoA_DH_CS"/>
</dbReference>
<dbReference type="InterPro" id="IPR037069">
    <property type="entry name" value="AcylCoA_DH/ox_N_sf"/>
</dbReference>
<sequence>MTSIPRDDALADEFAVPEDVEPVVDRVLTFIEEEVLPFEEEHAEHVGGPLDYLDDEGRMTPEARALRDEIEERAGEAGVYALHMPEEVGGGGLSPVKHFYVQEAVFRYGTGFGSSLARAVMAWTEGPSPMLTHLDDDQRAEWLDPLVDGTESACICITEPNAGSDVTAIETEARRDGDEWVIDGHKRYITNAVYADTAQVLARTDQADGTEGMAMFLVDTDNPGYEVGRMNENIMMDGITADVHLEDCRVGDDQLVGEIGDGLPLALTWVNWRRACRPGMCVGMGRYLLDRMLSYAKERETFGEPIGSNQAIQWPIAETATEIHAVRNMATTMLAEYEGMADLADLRQPEAARRRLSMLKYYPEDRLFDWSDRAIQVLGGYGLMRAGGVERVFRVARNLRIPAGTTEVQKRTIARTLGLE</sequence>
<evidence type="ECO:0000256" key="3">
    <source>
        <dbReference type="ARBA" id="ARBA00019125"/>
    </source>
</evidence>
<feature type="domain" description="Acyl-CoA oxidase/dehydrogenase middle" evidence="9">
    <location>
        <begin position="154"/>
        <end position="248"/>
    </location>
</feature>
<evidence type="ECO:0000256" key="5">
    <source>
        <dbReference type="ARBA" id="ARBA00022827"/>
    </source>
</evidence>
<evidence type="ECO:0000259" key="10">
    <source>
        <dbReference type="Pfam" id="PF02771"/>
    </source>
</evidence>
<dbReference type="Gene3D" id="1.10.540.10">
    <property type="entry name" value="Acyl-CoA dehydrogenase/oxidase, N-terminal domain"/>
    <property type="match status" value="1"/>
</dbReference>
<dbReference type="AlphaFoldDB" id="A0A7D5GIA9"/>
<proteinExistence type="inferred from homology"/>
<dbReference type="Gene3D" id="1.20.140.10">
    <property type="entry name" value="Butyryl-CoA Dehydrogenase, subunit A, domain 3"/>
    <property type="match status" value="1"/>
</dbReference>
<dbReference type="GO" id="GO:0033539">
    <property type="term" value="P:fatty acid beta-oxidation using acyl-CoA dehydrogenase"/>
    <property type="evidence" value="ECO:0007669"/>
    <property type="project" value="TreeGrafter"/>
</dbReference>
<keyword evidence="12" id="KW-1185">Reference proteome</keyword>
<dbReference type="GeneID" id="56027172"/>
<dbReference type="FunFam" id="2.40.110.10:FF:000002">
    <property type="entry name" value="Acyl-CoA dehydrogenase fadE12"/>
    <property type="match status" value="1"/>
</dbReference>
<dbReference type="SUPFAM" id="SSF56645">
    <property type="entry name" value="Acyl-CoA dehydrogenase NM domain-like"/>
    <property type="match status" value="1"/>
</dbReference>
<dbReference type="PANTHER" id="PTHR48083:SF2">
    <property type="entry name" value="MEDIUM-CHAIN SPECIFIC ACYL-COA DEHYDROGENASE, MITOCHONDRIAL"/>
    <property type="match status" value="1"/>
</dbReference>
<evidence type="ECO:0000313" key="12">
    <source>
        <dbReference type="Proteomes" id="UP000509750"/>
    </source>
</evidence>
<name>A0A7D5GIA9_9EURY</name>
<dbReference type="Pfam" id="PF02771">
    <property type="entry name" value="Acyl-CoA_dh_N"/>
    <property type="match status" value="1"/>
</dbReference>
<dbReference type="KEGG" id="halg:HUG10_00025"/>
<dbReference type="InterPro" id="IPR009100">
    <property type="entry name" value="AcylCoA_DH/oxidase_NM_dom_sf"/>
</dbReference>
<evidence type="ECO:0000256" key="6">
    <source>
        <dbReference type="ARBA" id="ARBA00023002"/>
    </source>
</evidence>
<dbReference type="Proteomes" id="UP000509750">
    <property type="component" value="Chromosome"/>
</dbReference>
<dbReference type="InterPro" id="IPR046373">
    <property type="entry name" value="Acyl-CoA_Oxase/DH_mid-dom_sf"/>
</dbReference>
<keyword evidence="4 7" id="KW-0285">Flavoprotein</keyword>
<dbReference type="CDD" id="cd00567">
    <property type="entry name" value="ACAD"/>
    <property type="match status" value="1"/>
</dbReference>
<dbReference type="GO" id="GO:0003995">
    <property type="term" value="F:acyl-CoA dehydrogenase activity"/>
    <property type="evidence" value="ECO:0007669"/>
    <property type="project" value="InterPro"/>
</dbReference>
<dbReference type="Pfam" id="PF00441">
    <property type="entry name" value="Acyl-CoA_dh_1"/>
    <property type="match status" value="1"/>
</dbReference>
<gene>
    <name evidence="11" type="ORF">HUG10_00025</name>
</gene>
<dbReference type="InterPro" id="IPR050741">
    <property type="entry name" value="Acyl-CoA_dehydrogenase"/>
</dbReference>
<dbReference type="InterPro" id="IPR009075">
    <property type="entry name" value="AcylCo_DH/oxidase_C"/>
</dbReference>
<dbReference type="Pfam" id="PF02770">
    <property type="entry name" value="Acyl-CoA_dh_M"/>
    <property type="match status" value="1"/>
</dbReference>
<dbReference type="GO" id="GO:0005737">
    <property type="term" value="C:cytoplasm"/>
    <property type="evidence" value="ECO:0007669"/>
    <property type="project" value="TreeGrafter"/>
</dbReference>
<evidence type="ECO:0000259" key="9">
    <source>
        <dbReference type="Pfam" id="PF02770"/>
    </source>
</evidence>
<comment type="similarity">
    <text evidence="2 7">Belongs to the acyl-CoA dehydrogenase family.</text>
</comment>
<feature type="domain" description="Acyl-CoA dehydrogenase/oxidase N-terminal" evidence="10">
    <location>
        <begin position="65"/>
        <end position="149"/>
    </location>
</feature>
<dbReference type="PANTHER" id="PTHR48083">
    <property type="entry name" value="MEDIUM-CHAIN SPECIFIC ACYL-COA DEHYDROGENASE, MITOCHONDRIAL-RELATED"/>
    <property type="match status" value="1"/>
</dbReference>
<evidence type="ECO:0000259" key="8">
    <source>
        <dbReference type="Pfam" id="PF00441"/>
    </source>
</evidence>
<dbReference type="PROSITE" id="PS00072">
    <property type="entry name" value="ACYL_COA_DH_1"/>
    <property type="match status" value="1"/>
</dbReference>
<dbReference type="InterPro" id="IPR006091">
    <property type="entry name" value="Acyl-CoA_Oxase/DH_mid-dom"/>
</dbReference>
<dbReference type="SUPFAM" id="SSF47203">
    <property type="entry name" value="Acyl-CoA dehydrogenase C-terminal domain-like"/>
    <property type="match status" value="1"/>
</dbReference>
<organism evidence="11 12">
    <name type="scientific">Halorarum halophilum</name>
    <dbReference type="NCBI Taxonomy" id="2743090"/>
    <lineage>
        <taxon>Archaea</taxon>
        <taxon>Methanobacteriati</taxon>
        <taxon>Methanobacteriota</taxon>
        <taxon>Stenosarchaea group</taxon>
        <taxon>Halobacteria</taxon>
        <taxon>Halobacteriales</taxon>
        <taxon>Haloferacaceae</taxon>
        <taxon>Halorarum</taxon>
    </lineage>
</organism>
<feature type="domain" description="Acyl-CoA dehydrogenase/oxidase C-terminal" evidence="8">
    <location>
        <begin position="260"/>
        <end position="417"/>
    </location>
</feature>